<evidence type="ECO:0000256" key="4">
    <source>
        <dbReference type="ARBA" id="ARBA00022679"/>
    </source>
</evidence>
<feature type="modified residue" description="4-aspartylphosphate" evidence="6">
    <location>
        <position position="784"/>
    </location>
</feature>
<dbReference type="SMART" id="SM00388">
    <property type="entry name" value="HisKA"/>
    <property type="match status" value="1"/>
</dbReference>
<feature type="domain" description="Response regulatory" evidence="8">
    <location>
        <begin position="734"/>
        <end position="845"/>
    </location>
</feature>
<dbReference type="SMART" id="SM00086">
    <property type="entry name" value="PAC"/>
    <property type="match status" value="1"/>
</dbReference>
<evidence type="ECO:0000256" key="5">
    <source>
        <dbReference type="ARBA" id="ARBA00022777"/>
    </source>
</evidence>
<keyword evidence="4" id="KW-0808">Transferase</keyword>
<dbReference type="CDD" id="cd00082">
    <property type="entry name" value="HisKA"/>
    <property type="match status" value="1"/>
</dbReference>
<dbReference type="SUPFAM" id="SSF55781">
    <property type="entry name" value="GAF domain-like"/>
    <property type="match status" value="1"/>
</dbReference>
<dbReference type="SMART" id="SM00448">
    <property type="entry name" value="REC"/>
    <property type="match status" value="1"/>
</dbReference>
<feature type="domain" description="PAC" evidence="9">
    <location>
        <begin position="404"/>
        <end position="456"/>
    </location>
</feature>
<dbReference type="InterPro" id="IPR013656">
    <property type="entry name" value="PAS_4"/>
</dbReference>
<dbReference type="SMART" id="SM00065">
    <property type="entry name" value="GAF"/>
    <property type="match status" value="1"/>
</dbReference>
<dbReference type="AlphaFoldDB" id="A0A1H6XUB4"/>
<keyword evidence="3 6" id="KW-0597">Phosphoprotein</keyword>
<dbReference type="Pfam" id="PF02518">
    <property type="entry name" value="HATPase_c"/>
    <property type="match status" value="1"/>
</dbReference>
<dbReference type="Gene3D" id="3.40.50.2300">
    <property type="match status" value="1"/>
</dbReference>
<dbReference type="InterPro" id="IPR036890">
    <property type="entry name" value="HATPase_C_sf"/>
</dbReference>
<dbReference type="EMBL" id="FNYC01000006">
    <property type="protein sequence ID" value="SEJ32633.1"/>
    <property type="molecule type" value="Genomic_DNA"/>
</dbReference>
<dbReference type="Pfam" id="PF00512">
    <property type="entry name" value="HisKA"/>
    <property type="match status" value="1"/>
</dbReference>
<dbReference type="CDD" id="cd00130">
    <property type="entry name" value="PAS"/>
    <property type="match status" value="1"/>
</dbReference>
<dbReference type="PRINTS" id="PR00344">
    <property type="entry name" value="BCTRLSENSOR"/>
</dbReference>
<name>A0A1H6XUB4_9GAMM</name>
<dbReference type="InterPro" id="IPR001789">
    <property type="entry name" value="Sig_transdc_resp-reg_receiver"/>
</dbReference>
<keyword evidence="11" id="KW-1185">Reference proteome</keyword>
<dbReference type="InterPro" id="IPR000014">
    <property type="entry name" value="PAS"/>
</dbReference>
<dbReference type="Gene3D" id="3.30.450.40">
    <property type="match status" value="1"/>
</dbReference>
<dbReference type="PROSITE" id="PS50113">
    <property type="entry name" value="PAC"/>
    <property type="match status" value="1"/>
</dbReference>
<dbReference type="SUPFAM" id="SSF47384">
    <property type="entry name" value="Homodimeric domain of signal transducing histidine kinase"/>
    <property type="match status" value="1"/>
</dbReference>
<dbReference type="SUPFAM" id="SSF52172">
    <property type="entry name" value="CheY-like"/>
    <property type="match status" value="1"/>
</dbReference>
<dbReference type="SUPFAM" id="SSF55785">
    <property type="entry name" value="PYP-like sensor domain (PAS domain)"/>
    <property type="match status" value="2"/>
</dbReference>
<dbReference type="InterPro" id="IPR004358">
    <property type="entry name" value="Sig_transdc_His_kin-like_C"/>
</dbReference>
<dbReference type="RefSeq" id="WP_139202449.1">
    <property type="nucleotide sequence ID" value="NZ_FNYC01000006.1"/>
</dbReference>
<dbReference type="SUPFAM" id="SSF55874">
    <property type="entry name" value="ATPase domain of HSP90 chaperone/DNA topoisomerase II/histidine kinase"/>
    <property type="match status" value="1"/>
</dbReference>
<dbReference type="Proteomes" id="UP000199420">
    <property type="component" value="Unassembled WGS sequence"/>
</dbReference>
<dbReference type="InterPro" id="IPR003661">
    <property type="entry name" value="HisK_dim/P_dom"/>
</dbReference>
<dbReference type="GO" id="GO:0000155">
    <property type="term" value="F:phosphorelay sensor kinase activity"/>
    <property type="evidence" value="ECO:0007669"/>
    <property type="project" value="InterPro"/>
</dbReference>
<dbReference type="Pfam" id="PF08447">
    <property type="entry name" value="PAS_3"/>
    <property type="match status" value="1"/>
</dbReference>
<dbReference type="InterPro" id="IPR036097">
    <property type="entry name" value="HisK_dim/P_sf"/>
</dbReference>
<dbReference type="InterPro" id="IPR029016">
    <property type="entry name" value="GAF-like_dom_sf"/>
</dbReference>
<evidence type="ECO:0000256" key="6">
    <source>
        <dbReference type="PROSITE-ProRule" id="PRU00169"/>
    </source>
</evidence>
<dbReference type="InterPro" id="IPR003594">
    <property type="entry name" value="HATPase_dom"/>
</dbReference>
<proteinExistence type="predicted"/>
<dbReference type="SMART" id="SM00387">
    <property type="entry name" value="HATPase_c"/>
    <property type="match status" value="1"/>
</dbReference>
<gene>
    <name evidence="10" type="ORF">SAMN04487997_3007</name>
</gene>
<sequence>MPLLPEPMSPEESFLAGGGKIGAAMRVHDWSASPLGHPSAWPQSLRSVVSLLLNSKFPMFVAWGPELGFLYNDSYAEILGAKHPGALGSRFSDIWREIWPDIAPLIDAAMSGEAVYRENLPLLMNRKGYDEQTWFTFSYSPVWDESGHIGGMFCAVAETTDQVLAVRRQRFRIELEDALRGIDEPRVLAERAVTALGRHLGAQRVGYAKVQPDGETIAFDACFADGVQPLNGSFALAPFGAERLARQRAGQTEVCADVEATTEADPAAWRAIEARAFVSVPLVRDNHFIATFYVNFRESHRWTTQEVALIEDVATRTWAAIEQATAEIALRQSEARFRALLTTGAYSVFRMSPDWRELRELDGQGFLADTTEPSAGWLATYVHPDDQPQVSAAIREALATRSMFESEHRVRQADGSLGWTHARAVPMLDSAGRVTEWFGAASDATARKRGEEALRQLTAELEQRVAIAVEERQAALAQIHEMQKMETIGQLTGGVAHDFNNLLTPILGALDTLGRKLDGDERARRMTAGGLQAAERARTLIQRLLAFSRRQHLAPRPVDVPRLLSGFADMASRSIGPGIQLSVSCAAQLPPALVDPNQLELALLNLVVNARDAMPDGGELAIRVTEEEVPRKVGLGEGRFLRFAVTDTGVGMDAMTVKRAIDPFFTTKGVGRGTGLGLSSVHGLAAQSGGDFALDSQPGRGTTATLWLPVSGDVLSDPDHAANDAVIPRAAGETVLLVDDEDLVRGGTADMLADAGYTVVSVGSGFEALQKIHTGLVFDALVTDYAMPGMTGAELAREIRRLRPDTPTLMITGFATLTDREAGGLPRLAKPFRQAELVGTLADLLETDKGSAQLA</sequence>
<reference evidence="10 11" key="1">
    <citation type="submission" date="2016-10" db="EMBL/GenBank/DDBJ databases">
        <authorList>
            <person name="de Groot N.N."/>
        </authorList>
    </citation>
    <scope>NUCLEOTIDE SEQUENCE [LARGE SCALE GENOMIC DNA]</scope>
    <source>
        <strain evidence="10 11">DSM 26515</strain>
    </source>
</reference>
<dbReference type="InterPro" id="IPR001610">
    <property type="entry name" value="PAC"/>
</dbReference>
<dbReference type="Gene3D" id="1.10.287.130">
    <property type="match status" value="1"/>
</dbReference>
<evidence type="ECO:0000313" key="11">
    <source>
        <dbReference type="Proteomes" id="UP000199420"/>
    </source>
</evidence>
<dbReference type="InterPro" id="IPR011006">
    <property type="entry name" value="CheY-like_superfamily"/>
</dbReference>
<dbReference type="InterPro" id="IPR000700">
    <property type="entry name" value="PAS-assoc_C"/>
</dbReference>
<dbReference type="OrthoDB" id="9770473at2"/>
<dbReference type="InterPro" id="IPR013655">
    <property type="entry name" value="PAS_fold_3"/>
</dbReference>
<protein>
    <recommendedName>
        <fullName evidence="2">histidine kinase</fullName>
        <ecNumber evidence="2">2.7.13.3</ecNumber>
    </recommendedName>
</protein>
<dbReference type="Gene3D" id="3.30.450.20">
    <property type="entry name" value="PAS domain"/>
    <property type="match status" value="2"/>
</dbReference>
<evidence type="ECO:0000259" key="8">
    <source>
        <dbReference type="PROSITE" id="PS50110"/>
    </source>
</evidence>
<dbReference type="EC" id="2.7.13.3" evidence="2"/>
<dbReference type="STRING" id="529704.SAMN02927913_2434"/>
<evidence type="ECO:0000259" key="7">
    <source>
        <dbReference type="PROSITE" id="PS50109"/>
    </source>
</evidence>
<dbReference type="PANTHER" id="PTHR43065">
    <property type="entry name" value="SENSOR HISTIDINE KINASE"/>
    <property type="match status" value="1"/>
</dbReference>
<dbReference type="InterPro" id="IPR003018">
    <property type="entry name" value="GAF"/>
</dbReference>
<evidence type="ECO:0000259" key="9">
    <source>
        <dbReference type="PROSITE" id="PS50113"/>
    </source>
</evidence>
<dbReference type="PROSITE" id="PS50110">
    <property type="entry name" value="RESPONSE_REGULATORY"/>
    <property type="match status" value="1"/>
</dbReference>
<dbReference type="PANTHER" id="PTHR43065:SF42">
    <property type="entry name" value="TWO-COMPONENT SENSOR PPRA"/>
    <property type="match status" value="1"/>
</dbReference>
<dbReference type="Pfam" id="PF00072">
    <property type="entry name" value="Response_reg"/>
    <property type="match status" value="1"/>
</dbReference>
<evidence type="ECO:0000256" key="1">
    <source>
        <dbReference type="ARBA" id="ARBA00000085"/>
    </source>
</evidence>
<evidence type="ECO:0000256" key="2">
    <source>
        <dbReference type="ARBA" id="ARBA00012438"/>
    </source>
</evidence>
<feature type="domain" description="Histidine kinase" evidence="7">
    <location>
        <begin position="494"/>
        <end position="712"/>
    </location>
</feature>
<dbReference type="Pfam" id="PF08448">
    <property type="entry name" value="PAS_4"/>
    <property type="match status" value="1"/>
</dbReference>
<organism evidence="10 11">
    <name type="scientific">Frateuria terrea</name>
    <dbReference type="NCBI Taxonomy" id="529704"/>
    <lineage>
        <taxon>Bacteria</taxon>
        <taxon>Pseudomonadati</taxon>
        <taxon>Pseudomonadota</taxon>
        <taxon>Gammaproteobacteria</taxon>
        <taxon>Lysobacterales</taxon>
        <taxon>Rhodanobacteraceae</taxon>
        <taxon>Frateuria</taxon>
    </lineage>
</organism>
<dbReference type="InterPro" id="IPR035965">
    <property type="entry name" value="PAS-like_dom_sf"/>
</dbReference>
<keyword evidence="5" id="KW-0418">Kinase</keyword>
<dbReference type="Gene3D" id="3.30.565.10">
    <property type="entry name" value="Histidine kinase-like ATPase, C-terminal domain"/>
    <property type="match status" value="1"/>
</dbReference>
<comment type="catalytic activity">
    <reaction evidence="1">
        <text>ATP + protein L-histidine = ADP + protein N-phospho-L-histidine.</text>
        <dbReference type="EC" id="2.7.13.3"/>
    </reaction>
</comment>
<dbReference type="InterPro" id="IPR005467">
    <property type="entry name" value="His_kinase_dom"/>
</dbReference>
<dbReference type="PROSITE" id="PS50109">
    <property type="entry name" value="HIS_KIN"/>
    <property type="match status" value="1"/>
</dbReference>
<evidence type="ECO:0000256" key="3">
    <source>
        <dbReference type="ARBA" id="ARBA00022553"/>
    </source>
</evidence>
<dbReference type="Pfam" id="PF01590">
    <property type="entry name" value="GAF"/>
    <property type="match status" value="1"/>
</dbReference>
<accession>A0A1H6XUB4</accession>
<evidence type="ECO:0000313" key="10">
    <source>
        <dbReference type="EMBL" id="SEJ32633.1"/>
    </source>
</evidence>
<dbReference type="NCBIfam" id="TIGR00229">
    <property type="entry name" value="sensory_box"/>
    <property type="match status" value="1"/>
</dbReference>